<evidence type="ECO:0000256" key="1">
    <source>
        <dbReference type="ARBA" id="ARBA00001933"/>
    </source>
</evidence>
<feature type="compositionally biased region" description="Basic residues" evidence="5">
    <location>
        <begin position="18"/>
        <end position="28"/>
    </location>
</feature>
<dbReference type="GO" id="GO:0005829">
    <property type="term" value="C:cytosol"/>
    <property type="evidence" value="ECO:0007669"/>
    <property type="project" value="TreeGrafter"/>
</dbReference>
<evidence type="ECO:0000256" key="5">
    <source>
        <dbReference type="SAM" id="MobiDB-lite"/>
    </source>
</evidence>
<dbReference type="PANTHER" id="PTHR43094:SF1">
    <property type="entry name" value="AMINOTRANSFERASE CLASS-III"/>
    <property type="match status" value="1"/>
</dbReference>
<comment type="cofactor">
    <cofactor evidence="1">
        <name>pyridoxal 5'-phosphate</name>
        <dbReference type="ChEBI" id="CHEBI:597326"/>
    </cofactor>
</comment>
<protein>
    <submittedName>
        <fullName evidence="6">Aminotransferase class-III</fullName>
    </submittedName>
</protein>
<feature type="compositionally biased region" description="Polar residues" evidence="5">
    <location>
        <begin position="32"/>
        <end position="57"/>
    </location>
</feature>
<dbReference type="Pfam" id="PF00202">
    <property type="entry name" value="Aminotran_3"/>
    <property type="match status" value="1"/>
</dbReference>
<dbReference type="OrthoDB" id="5419315at2759"/>
<keyword evidence="3 4" id="KW-0663">Pyridoxal phosphate</keyword>
<keyword evidence="6" id="KW-0808">Transferase</keyword>
<dbReference type="GO" id="GO:0030170">
    <property type="term" value="F:pyridoxal phosphate binding"/>
    <property type="evidence" value="ECO:0007669"/>
    <property type="project" value="InterPro"/>
</dbReference>
<name>A0A8K0WPT2_9HYPO</name>
<dbReference type="Gene3D" id="3.90.1150.10">
    <property type="entry name" value="Aspartate Aminotransferase, domain 1"/>
    <property type="match status" value="1"/>
</dbReference>
<dbReference type="EMBL" id="JAGPNK010000010">
    <property type="protein sequence ID" value="KAH7312512.1"/>
    <property type="molecule type" value="Genomic_DNA"/>
</dbReference>
<dbReference type="SUPFAM" id="SSF53383">
    <property type="entry name" value="PLP-dependent transferases"/>
    <property type="match status" value="1"/>
</dbReference>
<reference evidence="6" key="1">
    <citation type="journal article" date="2021" name="Nat. Commun.">
        <title>Genetic determinants of endophytism in the Arabidopsis root mycobiome.</title>
        <authorList>
            <person name="Mesny F."/>
            <person name="Miyauchi S."/>
            <person name="Thiergart T."/>
            <person name="Pickel B."/>
            <person name="Atanasova L."/>
            <person name="Karlsson M."/>
            <person name="Huettel B."/>
            <person name="Barry K.W."/>
            <person name="Haridas S."/>
            <person name="Chen C."/>
            <person name="Bauer D."/>
            <person name="Andreopoulos W."/>
            <person name="Pangilinan J."/>
            <person name="LaButti K."/>
            <person name="Riley R."/>
            <person name="Lipzen A."/>
            <person name="Clum A."/>
            <person name="Drula E."/>
            <person name="Henrissat B."/>
            <person name="Kohler A."/>
            <person name="Grigoriev I.V."/>
            <person name="Martin F.M."/>
            <person name="Hacquard S."/>
        </authorList>
    </citation>
    <scope>NUCLEOTIDE SEQUENCE</scope>
    <source>
        <strain evidence="6">MPI-CAGE-CH-0235</strain>
    </source>
</reference>
<dbReference type="InterPro" id="IPR005814">
    <property type="entry name" value="Aminotrans_3"/>
</dbReference>
<feature type="region of interest" description="Disordered" evidence="5">
    <location>
        <begin position="14"/>
        <end position="69"/>
    </location>
</feature>
<dbReference type="Gene3D" id="3.40.640.10">
    <property type="entry name" value="Type I PLP-dependent aspartate aminotransferase-like (Major domain)"/>
    <property type="match status" value="1"/>
</dbReference>
<keyword evidence="6" id="KW-0032">Aminotransferase</keyword>
<dbReference type="InterPro" id="IPR015421">
    <property type="entry name" value="PyrdxlP-dep_Trfase_major"/>
</dbReference>
<organism evidence="6 7">
    <name type="scientific">Stachybotrys elegans</name>
    <dbReference type="NCBI Taxonomy" id="80388"/>
    <lineage>
        <taxon>Eukaryota</taxon>
        <taxon>Fungi</taxon>
        <taxon>Dikarya</taxon>
        <taxon>Ascomycota</taxon>
        <taxon>Pezizomycotina</taxon>
        <taxon>Sordariomycetes</taxon>
        <taxon>Hypocreomycetidae</taxon>
        <taxon>Hypocreales</taxon>
        <taxon>Stachybotryaceae</taxon>
        <taxon>Stachybotrys</taxon>
    </lineage>
</organism>
<keyword evidence="7" id="KW-1185">Reference proteome</keyword>
<dbReference type="Proteomes" id="UP000813444">
    <property type="component" value="Unassembled WGS sequence"/>
</dbReference>
<evidence type="ECO:0000313" key="7">
    <source>
        <dbReference type="Proteomes" id="UP000813444"/>
    </source>
</evidence>
<evidence type="ECO:0000313" key="6">
    <source>
        <dbReference type="EMBL" id="KAH7312512.1"/>
    </source>
</evidence>
<dbReference type="GO" id="GO:0008483">
    <property type="term" value="F:transaminase activity"/>
    <property type="evidence" value="ECO:0007669"/>
    <property type="project" value="UniProtKB-KW"/>
</dbReference>
<comment type="caution">
    <text evidence="6">The sequence shown here is derived from an EMBL/GenBank/DDBJ whole genome shotgun (WGS) entry which is preliminary data.</text>
</comment>
<comment type="similarity">
    <text evidence="2 4">Belongs to the class-III pyridoxal-phosphate-dependent aminotransferase family.</text>
</comment>
<evidence type="ECO:0000256" key="4">
    <source>
        <dbReference type="RuleBase" id="RU003560"/>
    </source>
</evidence>
<evidence type="ECO:0000256" key="2">
    <source>
        <dbReference type="ARBA" id="ARBA00008954"/>
    </source>
</evidence>
<gene>
    <name evidence="6" type="ORF">B0I35DRAFT_356284</name>
</gene>
<dbReference type="AlphaFoldDB" id="A0A8K0WPT2"/>
<dbReference type="InterPro" id="IPR015422">
    <property type="entry name" value="PyrdxlP-dep_Trfase_small"/>
</dbReference>
<proteinExistence type="inferred from homology"/>
<dbReference type="InterPro" id="IPR015424">
    <property type="entry name" value="PyrdxlP-dep_Trfase"/>
</dbReference>
<accession>A0A8K0WPT2</accession>
<dbReference type="FunFam" id="3.40.640.10:FF:000004">
    <property type="entry name" value="Acetylornithine aminotransferase"/>
    <property type="match status" value="1"/>
</dbReference>
<dbReference type="PANTHER" id="PTHR43094">
    <property type="entry name" value="AMINOTRANSFERASE"/>
    <property type="match status" value="1"/>
</dbReference>
<sequence length="518" mass="56101">MLLSINASPAINTNRASWPKRSHTRKIAIRPLSTTPVSHATSPTSPRLSAQALAETQASKDAEPTSARNSAMLHRSIKTEPMQVVAGRQRHLIFSNGQAVLDSTCGAAVSCIGYGNERVKRAMIEQIDKFAYANSMFFGHPIGEELAAELIAGTDGVMSKAYIMCSGSEAMESAMKMARQYYTELSPKQTERVNFIARKGSYHGTTLGSLSMSGHVARRSLFEDMLLSNTHHVSPCNAYRGMKEGQTTEEYVEQLADELDRKFQELGPETVCAFVAEPVVGATLGCVPAVPGYFPAMKKVCEKYGALLILDEVMSGMGRSGTLHAWQQEGVTPDIQTLAKGLGGGYAPIAGMLINHRVADVLKRGSGSFLHGHTYQGHPVGCAAALEVQRIIREENLVDRVKESGKLLSSLLHEYLDDHPYVGNIRGKGLFWGIEFVADKGTKTPFPPSAGVANAIHTEGLLVEGISLYPGTGTKDGVEGDHVLLSPAYNSTKEEIEEIALKTRNAVVQAFEKLQYFS</sequence>
<evidence type="ECO:0000256" key="3">
    <source>
        <dbReference type="ARBA" id="ARBA00022898"/>
    </source>
</evidence>
<dbReference type="NCBIfam" id="NF005685">
    <property type="entry name" value="PRK07483.1"/>
    <property type="match status" value="1"/>
</dbReference>
<dbReference type="CDD" id="cd00610">
    <property type="entry name" value="OAT_like"/>
    <property type="match status" value="1"/>
</dbReference>